<evidence type="ECO:0000313" key="2">
    <source>
        <dbReference type="EMBL" id="GAF67970.1"/>
    </source>
</evidence>
<evidence type="ECO:0000256" key="1">
    <source>
        <dbReference type="SAM" id="Coils"/>
    </source>
</evidence>
<name>X0SW14_9ZZZZ</name>
<dbReference type="AlphaFoldDB" id="X0SW14"/>
<comment type="caution">
    <text evidence="2">The sequence shown here is derived from an EMBL/GenBank/DDBJ whole genome shotgun (WGS) entry which is preliminary data.</text>
</comment>
<accession>X0SW14</accession>
<keyword evidence="1" id="KW-0175">Coiled coil</keyword>
<reference evidence="2" key="1">
    <citation type="journal article" date="2014" name="Front. Microbiol.">
        <title>High frequency of phylogenetically diverse reductive dehalogenase-homologous genes in deep subseafloor sedimentary metagenomes.</title>
        <authorList>
            <person name="Kawai M."/>
            <person name="Futagami T."/>
            <person name="Toyoda A."/>
            <person name="Takaki Y."/>
            <person name="Nishi S."/>
            <person name="Hori S."/>
            <person name="Arai W."/>
            <person name="Tsubouchi T."/>
            <person name="Morono Y."/>
            <person name="Uchiyama I."/>
            <person name="Ito T."/>
            <person name="Fujiyama A."/>
            <person name="Inagaki F."/>
            <person name="Takami H."/>
        </authorList>
    </citation>
    <scope>NUCLEOTIDE SEQUENCE</scope>
    <source>
        <strain evidence="2">Expedition CK06-06</strain>
    </source>
</reference>
<gene>
    <name evidence="2" type="ORF">S01H1_14684</name>
</gene>
<proteinExistence type="predicted"/>
<protein>
    <submittedName>
        <fullName evidence="2">Uncharacterized protein</fullName>
    </submittedName>
</protein>
<feature type="coiled-coil region" evidence="1">
    <location>
        <begin position="2"/>
        <end position="79"/>
    </location>
</feature>
<dbReference type="EMBL" id="BARS01007648">
    <property type="protein sequence ID" value="GAF67970.1"/>
    <property type="molecule type" value="Genomic_DNA"/>
</dbReference>
<dbReference type="Gene3D" id="1.20.5.620">
    <property type="entry name" value="F1F0 ATP synthase subunit B, membrane domain"/>
    <property type="match status" value="1"/>
</dbReference>
<organism evidence="2">
    <name type="scientific">marine sediment metagenome</name>
    <dbReference type="NCBI Taxonomy" id="412755"/>
    <lineage>
        <taxon>unclassified sequences</taxon>
        <taxon>metagenomes</taxon>
        <taxon>ecological metagenomes</taxon>
    </lineage>
</organism>
<sequence>MTKEITHDVEALEVEAEKILEEARTRANQILLEAREEAKKILSSQLPLDEVKTECDNIINKARAEADEKTKDSEKKAAEIGINADKKVKELTELMVNIVTGKS</sequence>